<dbReference type="PANTHER" id="PTHR14948">
    <property type="entry name" value="NG5"/>
    <property type="match status" value="1"/>
</dbReference>
<evidence type="ECO:0000256" key="4">
    <source>
        <dbReference type="ARBA" id="ARBA00022989"/>
    </source>
</evidence>
<dbReference type="AlphaFoldDB" id="A0A3Q2P0D2"/>
<dbReference type="Proteomes" id="UP000265000">
    <property type="component" value="Unplaced"/>
</dbReference>
<proteinExistence type="inferred from homology"/>
<reference evidence="7" key="2">
    <citation type="submission" date="2025-09" db="UniProtKB">
        <authorList>
            <consortium name="Ensembl"/>
        </authorList>
    </citation>
    <scope>IDENTIFICATION</scope>
</reference>
<organism evidence="7 8">
    <name type="scientific">Fundulus heteroclitus</name>
    <name type="common">Killifish</name>
    <name type="synonym">Mummichog</name>
    <dbReference type="NCBI Taxonomy" id="8078"/>
    <lineage>
        <taxon>Eukaryota</taxon>
        <taxon>Metazoa</taxon>
        <taxon>Chordata</taxon>
        <taxon>Craniata</taxon>
        <taxon>Vertebrata</taxon>
        <taxon>Euteleostomi</taxon>
        <taxon>Actinopterygii</taxon>
        <taxon>Neopterygii</taxon>
        <taxon>Teleostei</taxon>
        <taxon>Neoteleostei</taxon>
        <taxon>Acanthomorphata</taxon>
        <taxon>Ovalentaria</taxon>
        <taxon>Atherinomorphae</taxon>
        <taxon>Cyprinodontiformes</taxon>
        <taxon>Fundulidae</taxon>
        <taxon>Fundulus</taxon>
    </lineage>
</organism>
<name>A0A3Q2P0D2_FUNHE</name>
<keyword evidence="3 6" id="KW-0812">Transmembrane</keyword>
<dbReference type="Pfam" id="PF04505">
    <property type="entry name" value="CD225"/>
    <property type="match status" value="1"/>
</dbReference>
<accession>A0A3Q2P0D2</accession>
<protein>
    <submittedName>
        <fullName evidence="7">Uncharacterized protein</fullName>
    </submittedName>
</protein>
<evidence type="ECO:0000256" key="6">
    <source>
        <dbReference type="SAM" id="Phobius"/>
    </source>
</evidence>
<evidence type="ECO:0000313" key="8">
    <source>
        <dbReference type="Proteomes" id="UP000265000"/>
    </source>
</evidence>
<reference evidence="7" key="1">
    <citation type="submission" date="2025-08" db="UniProtKB">
        <authorList>
            <consortium name="Ensembl"/>
        </authorList>
    </citation>
    <scope>IDENTIFICATION</scope>
</reference>
<sequence>MKASMAEDEVQVAPTYFWWSAFNICFCCLPLGSCAIYYSNKVKTANQGGDIEGAKEASKKAMILNILALICGPILITLYILNYREKK</sequence>
<feature type="transmembrane region" description="Helical" evidence="6">
    <location>
        <begin position="16"/>
        <end position="40"/>
    </location>
</feature>
<keyword evidence="8" id="KW-1185">Reference proteome</keyword>
<evidence type="ECO:0000313" key="7">
    <source>
        <dbReference type="Ensembl" id="ENSFHEP00000005277.1"/>
    </source>
</evidence>
<dbReference type="PANTHER" id="PTHR14948:SF44">
    <property type="entry name" value="PROLINE-RICH TRANSMEMBRANE PROTEIN 1-LIKE"/>
    <property type="match status" value="1"/>
</dbReference>
<dbReference type="InterPro" id="IPR051423">
    <property type="entry name" value="CD225/Dispanin"/>
</dbReference>
<evidence type="ECO:0000256" key="2">
    <source>
        <dbReference type="ARBA" id="ARBA00006843"/>
    </source>
</evidence>
<comment type="similarity">
    <text evidence="2">Belongs to the CD225/Dispanin family.</text>
</comment>
<dbReference type="Ensembl" id="ENSFHET00000007440.1">
    <property type="protein sequence ID" value="ENSFHEP00000005277.1"/>
    <property type="gene ID" value="ENSFHEG00000000169.1"/>
</dbReference>
<dbReference type="GO" id="GO:0016020">
    <property type="term" value="C:membrane"/>
    <property type="evidence" value="ECO:0007669"/>
    <property type="project" value="UniProtKB-SubCell"/>
</dbReference>
<evidence type="ECO:0000256" key="5">
    <source>
        <dbReference type="ARBA" id="ARBA00023136"/>
    </source>
</evidence>
<dbReference type="GeneTree" id="ENSGT01030000234792"/>
<keyword evidence="4 6" id="KW-1133">Transmembrane helix</keyword>
<feature type="transmembrane region" description="Helical" evidence="6">
    <location>
        <begin position="61"/>
        <end position="81"/>
    </location>
</feature>
<evidence type="ECO:0000256" key="1">
    <source>
        <dbReference type="ARBA" id="ARBA00004370"/>
    </source>
</evidence>
<comment type="subcellular location">
    <subcellularLocation>
        <location evidence="1">Membrane</location>
    </subcellularLocation>
</comment>
<dbReference type="InterPro" id="IPR007593">
    <property type="entry name" value="CD225/Dispanin_fam"/>
</dbReference>
<dbReference type="STRING" id="8078.ENSFHEP00000005277"/>
<evidence type="ECO:0000256" key="3">
    <source>
        <dbReference type="ARBA" id="ARBA00022692"/>
    </source>
</evidence>
<keyword evidence="5 6" id="KW-0472">Membrane</keyword>